<feature type="region of interest" description="Disordered" evidence="1">
    <location>
        <begin position="58"/>
        <end position="78"/>
    </location>
</feature>
<evidence type="ECO:0000313" key="3">
    <source>
        <dbReference type="Proteomes" id="UP001627408"/>
    </source>
</evidence>
<keyword evidence="3" id="KW-1185">Reference proteome</keyword>
<reference evidence="2 3" key="1">
    <citation type="submission" date="2024-08" db="EMBL/GenBank/DDBJ databases">
        <title>Tateyamaria sp. nov., isolated from marine algae.</title>
        <authorList>
            <person name="Choi B.J."/>
            <person name="Kim J.M."/>
            <person name="Lee J.K."/>
            <person name="Choi D.G."/>
            <person name="Bayburt H."/>
            <person name="Baek J.H."/>
            <person name="Han D.M."/>
            <person name="Jeon C.O."/>
        </authorList>
    </citation>
    <scope>NUCLEOTIDE SEQUENCE [LARGE SCALE GENOMIC DNA]</scope>
    <source>
        <strain evidence="2 3">KMU-156</strain>
    </source>
</reference>
<sequence length="78" mass="8859">MTRNPRATLIWGRTQWRDARADLEPVALDLLQRNLGDVSKMRAVLGYFIEKGRGRRFLPGGTEGRARSEKADCRSTGR</sequence>
<gene>
    <name evidence="2" type="ORF">ACERZ8_21420</name>
</gene>
<dbReference type="Proteomes" id="UP001627408">
    <property type="component" value="Unassembled WGS sequence"/>
</dbReference>
<evidence type="ECO:0000313" key="2">
    <source>
        <dbReference type="EMBL" id="MFL4472316.1"/>
    </source>
</evidence>
<name>A0ABW8V2B7_9RHOB</name>
<organism evidence="2 3">
    <name type="scientific">Tateyamaria armeniaca</name>
    <dbReference type="NCBI Taxonomy" id="2518930"/>
    <lineage>
        <taxon>Bacteria</taxon>
        <taxon>Pseudomonadati</taxon>
        <taxon>Pseudomonadota</taxon>
        <taxon>Alphaproteobacteria</taxon>
        <taxon>Rhodobacterales</taxon>
        <taxon>Roseobacteraceae</taxon>
        <taxon>Tateyamaria</taxon>
    </lineage>
</organism>
<dbReference type="RefSeq" id="WP_407594489.1">
    <property type="nucleotide sequence ID" value="NZ_JBHDIY010000004.1"/>
</dbReference>
<dbReference type="EMBL" id="JBHDIY010000004">
    <property type="protein sequence ID" value="MFL4472316.1"/>
    <property type="molecule type" value="Genomic_DNA"/>
</dbReference>
<proteinExistence type="predicted"/>
<protein>
    <submittedName>
        <fullName evidence="2">Uncharacterized protein</fullName>
    </submittedName>
</protein>
<feature type="compositionally biased region" description="Basic and acidic residues" evidence="1">
    <location>
        <begin position="64"/>
        <end position="78"/>
    </location>
</feature>
<evidence type="ECO:0000256" key="1">
    <source>
        <dbReference type="SAM" id="MobiDB-lite"/>
    </source>
</evidence>
<comment type="caution">
    <text evidence="2">The sequence shown here is derived from an EMBL/GenBank/DDBJ whole genome shotgun (WGS) entry which is preliminary data.</text>
</comment>
<accession>A0ABW8V2B7</accession>